<dbReference type="Proteomes" id="UP000789525">
    <property type="component" value="Unassembled WGS sequence"/>
</dbReference>
<comment type="caution">
    <text evidence="1">The sequence shown here is derived from an EMBL/GenBank/DDBJ whole genome shotgun (WGS) entry which is preliminary data.</text>
</comment>
<proteinExistence type="predicted"/>
<reference evidence="1" key="1">
    <citation type="submission" date="2021-06" db="EMBL/GenBank/DDBJ databases">
        <authorList>
            <person name="Kallberg Y."/>
            <person name="Tangrot J."/>
            <person name="Rosling A."/>
        </authorList>
    </citation>
    <scope>NUCLEOTIDE SEQUENCE</scope>
    <source>
        <strain evidence="1">CL356</strain>
    </source>
</reference>
<keyword evidence="2" id="KW-1185">Reference proteome</keyword>
<evidence type="ECO:0000313" key="2">
    <source>
        <dbReference type="Proteomes" id="UP000789525"/>
    </source>
</evidence>
<evidence type="ECO:0000313" key="1">
    <source>
        <dbReference type="EMBL" id="CAG8475951.1"/>
    </source>
</evidence>
<dbReference type="EMBL" id="CAJVPT010002126">
    <property type="protein sequence ID" value="CAG8475951.1"/>
    <property type="molecule type" value="Genomic_DNA"/>
</dbReference>
<sequence length="360" mass="40391">MFNIKNKNLNTSNYTEIPSDRLLNNRSLLTTINQRNNHRTGLSSSFTHSSNLNDGTRNNDNRRIAGFVRFVNKTLPRSNCSLRSRNTRASTTCPGEQSSSSIELHHEQVNDGASRRPPASSAPPPEPIRPTPPSPTLNLTVEDDDNSDEDGYTDVGDSSSSSSEDDDDAPFESMYNRRIPIPSTLFANNSRRVVSSRPGVRHNTRRYSLRRQSRYITPDQFNWESHSVPRRNQPSSIYSSAYANLLPSNLSHSRSLSLPSNSDVTNDSPSAYICKNSHSESRQTPNPEKISTRSDADGPTDDDQTEECFICIEPLELRGGRMILNPGCGHLMHMKCYMEYINKCTDSCAICSKKFPSWDH</sequence>
<protein>
    <submittedName>
        <fullName evidence="1">6513_t:CDS:1</fullName>
    </submittedName>
</protein>
<name>A0ACA9KIT8_9GLOM</name>
<organism evidence="1 2">
    <name type="scientific">Acaulospora colombiana</name>
    <dbReference type="NCBI Taxonomy" id="27376"/>
    <lineage>
        <taxon>Eukaryota</taxon>
        <taxon>Fungi</taxon>
        <taxon>Fungi incertae sedis</taxon>
        <taxon>Mucoromycota</taxon>
        <taxon>Glomeromycotina</taxon>
        <taxon>Glomeromycetes</taxon>
        <taxon>Diversisporales</taxon>
        <taxon>Acaulosporaceae</taxon>
        <taxon>Acaulospora</taxon>
    </lineage>
</organism>
<accession>A0ACA9KIT8</accession>
<gene>
    <name evidence="1" type="ORF">ACOLOM_LOCUS1797</name>
</gene>